<organism evidence="3 4">
    <name type="scientific">Ligilactobacillus hayakitensis DSM 18933 = JCM 14209</name>
    <dbReference type="NCBI Taxonomy" id="1423755"/>
    <lineage>
        <taxon>Bacteria</taxon>
        <taxon>Bacillati</taxon>
        <taxon>Bacillota</taxon>
        <taxon>Bacilli</taxon>
        <taxon>Lactobacillales</taxon>
        <taxon>Lactobacillaceae</taxon>
        <taxon>Ligilactobacillus</taxon>
    </lineage>
</organism>
<dbReference type="AlphaFoldDB" id="A0A0R1WRJ5"/>
<dbReference type="CDD" id="cd13441">
    <property type="entry name" value="CamS_repeat_1"/>
    <property type="match status" value="1"/>
</dbReference>
<dbReference type="PROSITE" id="PS51257">
    <property type="entry name" value="PROKAR_LIPOPROTEIN"/>
    <property type="match status" value="1"/>
</dbReference>
<gene>
    <name evidence="3" type="ORF">FC40_GL000048</name>
</gene>
<feature type="compositionally biased region" description="Basic and acidic residues" evidence="1">
    <location>
        <begin position="134"/>
        <end position="143"/>
    </location>
</feature>
<sequence>MKKLKIITSLCISALLLSACGNLGNGGTTPSVGSNKSTKGYQTTGENNSNDYQGVIQDGHYKTSRSRGMGLIQNADNLLNLKSFESGLTTISKEQFSTKQYVFQEGQILSRGTINNWLNRKSKKNPEGLNPSDNGKKGENERNPRYIQQIEEQDYMKQTNGKLQLAGMTIGIGMNKKDYYQKEKYGATFETEISKETRVAEGKKAAQKVLQRVRSKVGNNIPIVIAMFEQSPKDSLVGGSFYAYTVSKSGTDIGTWNETNIKSYVFPATEDNAVPNDNDETSFENFQKQVRNFFPNISNVTGQGQYKDKELQGMSVTITTQFYSQTEITSFTQFVAQAAKSYLPGGIPLDIRINGSNGETQAFVSTNGSKGSGYYTHVFSSY</sequence>
<dbReference type="InterPro" id="IPR011426">
    <property type="entry name" value="CamS"/>
</dbReference>
<comment type="caution">
    <text evidence="3">The sequence shown here is derived from an EMBL/GenBank/DDBJ whole genome shotgun (WGS) entry which is preliminary data.</text>
</comment>
<dbReference type="Proteomes" id="UP000051054">
    <property type="component" value="Unassembled WGS sequence"/>
</dbReference>
<evidence type="ECO:0000256" key="2">
    <source>
        <dbReference type="SAM" id="SignalP"/>
    </source>
</evidence>
<dbReference type="Pfam" id="PF07537">
    <property type="entry name" value="CamS"/>
    <property type="match status" value="1"/>
</dbReference>
<evidence type="ECO:0000313" key="4">
    <source>
        <dbReference type="Proteomes" id="UP000051054"/>
    </source>
</evidence>
<dbReference type="Gene3D" id="3.10.570.10">
    <property type="entry name" value="sex pheromone staph- cam373 precursor domain"/>
    <property type="match status" value="1"/>
</dbReference>
<feature type="signal peptide" evidence="2">
    <location>
        <begin position="1"/>
        <end position="19"/>
    </location>
</feature>
<dbReference type="OrthoDB" id="9795361at2"/>
<reference evidence="3 4" key="1">
    <citation type="journal article" date="2015" name="Genome Announc.">
        <title>Expanding the biotechnology potential of lactobacilli through comparative genomics of 213 strains and associated genera.</title>
        <authorList>
            <person name="Sun Z."/>
            <person name="Harris H.M."/>
            <person name="McCann A."/>
            <person name="Guo C."/>
            <person name="Argimon S."/>
            <person name="Zhang W."/>
            <person name="Yang X."/>
            <person name="Jeffery I.B."/>
            <person name="Cooney J.C."/>
            <person name="Kagawa T.F."/>
            <person name="Liu W."/>
            <person name="Song Y."/>
            <person name="Salvetti E."/>
            <person name="Wrobel A."/>
            <person name="Rasinkangas P."/>
            <person name="Parkhill J."/>
            <person name="Rea M.C."/>
            <person name="O'Sullivan O."/>
            <person name="Ritari J."/>
            <person name="Douillard F.P."/>
            <person name="Paul Ross R."/>
            <person name="Yang R."/>
            <person name="Briner A.E."/>
            <person name="Felis G.E."/>
            <person name="de Vos W.M."/>
            <person name="Barrangou R."/>
            <person name="Klaenhammer T.R."/>
            <person name="Caufield P.W."/>
            <person name="Cui Y."/>
            <person name="Zhang H."/>
            <person name="O'Toole P.W."/>
        </authorList>
    </citation>
    <scope>NUCLEOTIDE SEQUENCE [LARGE SCALE GENOMIC DNA]</scope>
    <source>
        <strain evidence="3 4">DSM 18933</strain>
    </source>
</reference>
<feature type="compositionally biased region" description="Polar residues" evidence="1">
    <location>
        <begin position="28"/>
        <end position="52"/>
    </location>
</feature>
<feature type="region of interest" description="Disordered" evidence="1">
    <location>
        <begin position="117"/>
        <end position="143"/>
    </location>
</feature>
<dbReference type="CDD" id="cd13440">
    <property type="entry name" value="CamS_repeat_2"/>
    <property type="match status" value="1"/>
</dbReference>
<protein>
    <submittedName>
        <fullName evidence="3">Lipoprotein, pheromone</fullName>
    </submittedName>
</protein>
<evidence type="ECO:0000256" key="1">
    <source>
        <dbReference type="SAM" id="MobiDB-lite"/>
    </source>
</evidence>
<keyword evidence="3" id="KW-0449">Lipoprotein</keyword>
<evidence type="ECO:0000313" key="3">
    <source>
        <dbReference type="EMBL" id="KRM20370.1"/>
    </source>
</evidence>
<feature type="region of interest" description="Disordered" evidence="1">
    <location>
        <begin position="27"/>
        <end position="54"/>
    </location>
</feature>
<dbReference type="PATRIC" id="fig|1423755.3.peg.54"/>
<proteinExistence type="predicted"/>
<dbReference type="PIRSF" id="PIRSF012509">
    <property type="entry name" value="CamS"/>
    <property type="match status" value="1"/>
</dbReference>
<dbReference type="EMBL" id="AZGD01000004">
    <property type="protein sequence ID" value="KRM20370.1"/>
    <property type="molecule type" value="Genomic_DNA"/>
</dbReference>
<keyword evidence="2" id="KW-0732">Signal</keyword>
<keyword evidence="4" id="KW-1185">Reference proteome</keyword>
<name>A0A0R1WRJ5_9LACO</name>
<accession>A0A0R1WRJ5</accession>
<dbReference type="eggNOG" id="COG4851">
    <property type="taxonomic scope" value="Bacteria"/>
</dbReference>
<feature type="chain" id="PRO_5038858127" evidence="2">
    <location>
        <begin position="20"/>
        <end position="382"/>
    </location>
</feature>
<dbReference type="STRING" id="1423755.FC40_GL000048"/>
<dbReference type="RefSeq" id="WP_025022748.1">
    <property type="nucleotide sequence ID" value="NZ_AZGD01000004.1"/>
</dbReference>